<evidence type="ECO:0000313" key="3">
    <source>
        <dbReference type="Proteomes" id="UP001419268"/>
    </source>
</evidence>
<gene>
    <name evidence="2" type="ORF">Scep_001198</name>
</gene>
<comment type="caution">
    <text evidence="2">The sequence shown here is derived from an EMBL/GenBank/DDBJ whole genome shotgun (WGS) entry which is preliminary data.</text>
</comment>
<keyword evidence="1" id="KW-0472">Membrane</keyword>
<evidence type="ECO:0000256" key="1">
    <source>
        <dbReference type="SAM" id="Phobius"/>
    </source>
</evidence>
<proteinExistence type="predicted"/>
<name>A0AAP0L8Z9_9MAGN</name>
<sequence>MYYISEKEMLMLIFLLYYHMSFVLIPHTFDALSLANKMLQEFWCYWNSEWADFKKITILSNSEK</sequence>
<reference evidence="2 3" key="1">
    <citation type="submission" date="2024-01" db="EMBL/GenBank/DDBJ databases">
        <title>Genome assemblies of Stephania.</title>
        <authorList>
            <person name="Yang L."/>
        </authorList>
    </citation>
    <scope>NUCLEOTIDE SEQUENCE [LARGE SCALE GENOMIC DNA]</scope>
    <source>
        <strain evidence="2">JXDWG</strain>
        <tissue evidence="2">Leaf</tissue>
    </source>
</reference>
<keyword evidence="1" id="KW-1133">Transmembrane helix</keyword>
<feature type="transmembrane region" description="Helical" evidence="1">
    <location>
        <begin position="9"/>
        <end position="29"/>
    </location>
</feature>
<evidence type="ECO:0000313" key="2">
    <source>
        <dbReference type="EMBL" id="KAK9166007.1"/>
    </source>
</evidence>
<keyword evidence="1" id="KW-0812">Transmembrane</keyword>
<protein>
    <submittedName>
        <fullName evidence="2">Uncharacterized protein</fullName>
    </submittedName>
</protein>
<dbReference type="Proteomes" id="UP001419268">
    <property type="component" value="Unassembled WGS sequence"/>
</dbReference>
<keyword evidence="3" id="KW-1185">Reference proteome</keyword>
<organism evidence="2 3">
    <name type="scientific">Stephania cephalantha</name>
    <dbReference type="NCBI Taxonomy" id="152367"/>
    <lineage>
        <taxon>Eukaryota</taxon>
        <taxon>Viridiplantae</taxon>
        <taxon>Streptophyta</taxon>
        <taxon>Embryophyta</taxon>
        <taxon>Tracheophyta</taxon>
        <taxon>Spermatophyta</taxon>
        <taxon>Magnoliopsida</taxon>
        <taxon>Ranunculales</taxon>
        <taxon>Menispermaceae</taxon>
        <taxon>Menispermoideae</taxon>
        <taxon>Cissampelideae</taxon>
        <taxon>Stephania</taxon>
    </lineage>
</organism>
<dbReference type="AlphaFoldDB" id="A0AAP0L8Z9"/>
<accession>A0AAP0L8Z9</accession>
<dbReference type="EMBL" id="JBBNAG010000001">
    <property type="protein sequence ID" value="KAK9166007.1"/>
    <property type="molecule type" value="Genomic_DNA"/>
</dbReference>